<dbReference type="EMBL" id="JBDQQU010000007">
    <property type="protein sequence ID" value="MEO3954344.1"/>
    <property type="molecule type" value="Genomic_DNA"/>
</dbReference>
<evidence type="ECO:0000256" key="5">
    <source>
        <dbReference type="ARBA" id="ARBA00022723"/>
    </source>
</evidence>
<comment type="caution">
    <text evidence="9">The sequence shown here is derived from an EMBL/GenBank/DDBJ whole genome shotgun (WGS) entry which is preliminary data.</text>
</comment>
<dbReference type="NCBIfam" id="TIGR00218">
    <property type="entry name" value="manA"/>
    <property type="match status" value="1"/>
</dbReference>
<dbReference type="PRINTS" id="PR00714">
    <property type="entry name" value="MAN6PISMRASE"/>
</dbReference>
<dbReference type="EC" id="5.3.1.8" evidence="4"/>
<evidence type="ECO:0000256" key="7">
    <source>
        <dbReference type="ARBA" id="ARBA00023235"/>
    </source>
</evidence>
<dbReference type="Pfam" id="PF20511">
    <property type="entry name" value="PMI_typeI_cat"/>
    <property type="match status" value="1"/>
</dbReference>
<proteinExistence type="inferred from homology"/>
<evidence type="ECO:0000256" key="6">
    <source>
        <dbReference type="ARBA" id="ARBA00022833"/>
    </source>
</evidence>
<dbReference type="InterPro" id="IPR001250">
    <property type="entry name" value="Man6P_Isoase-1"/>
</dbReference>
<dbReference type="RefSeq" id="WP_346194579.1">
    <property type="nucleotide sequence ID" value="NZ_JBDJHV010000014.1"/>
</dbReference>
<evidence type="ECO:0000313" key="10">
    <source>
        <dbReference type="Proteomes" id="UP001438292"/>
    </source>
</evidence>
<keyword evidence="7 9" id="KW-0413">Isomerase</keyword>
<accession>A0ABV0H3I3</accession>
<keyword evidence="5" id="KW-0479">Metal-binding</keyword>
<evidence type="ECO:0000256" key="3">
    <source>
        <dbReference type="ARBA" id="ARBA00010772"/>
    </source>
</evidence>
<reference evidence="9 10" key="1">
    <citation type="submission" date="2024-05" db="EMBL/GenBank/DDBJ databases">
        <authorList>
            <person name="De Oliveira J.P."/>
            <person name="Noriler S.A."/>
            <person name="De Oliveira A.G."/>
            <person name="Sipoli D.S."/>
        </authorList>
    </citation>
    <scope>NUCLEOTIDE SEQUENCE [LARGE SCALE GENOMIC DNA]</scope>
    <source>
        <strain evidence="9 10">LABIM186</strain>
    </source>
</reference>
<dbReference type="InterPro" id="IPR046457">
    <property type="entry name" value="PMI_typeI_cat"/>
</dbReference>
<dbReference type="PANTHER" id="PTHR10309">
    <property type="entry name" value="MANNOSE-6-PHOSPHATE ISOMERASE"/>
    <property type="match status" value="1"/>
</dbReference>
<dbReference type="SUPFAM" id="SSF51182">
    <property type="entry name" value="RmlC-like cupins"/>
    <property type="match status" value="1"/>
</dbReference>
<dbReference type="PIRSF" id="PIRSF001480">
    <property type="entry name" value="Mannose-6-phosphate_isomerase"/>
    <property type="match status" value="1"/>
</dbReference>
<evidence type="ECO:0000313" key="9">
    <source>
        <dbReference type="EMBL" id="MEO3954344.1"/>
    </source>
</evidence>
<comment type="similarity">
    <text evidence="3">Belongs to the mannose-6-phosphate isomerase type 1 family.</text>
</comment>
<evidence type="ECO:0000256" key="4">
    <source>
        <dbReference type="ARBA" id="ARBA00011956"/>
    </source>
</evidence>
<gene>
    <name evidence="9" type="primary">manA</name>
    <name evidence="9" type="ORF">ABH309_07735</name>
</gene>
<dbReference type="PANTHER" id="PTHR10309:SF0">
    <property type="entry name" value="MANNOSE-6-PHOSPHATE ISOMERASE"/>
    <property type="match status" value="1"/>
</dbReference>
<dbReference type="Gene3D" id="1.10.441.10">
    <property type="entry name" value="Phosphomannose Isomerase, domain 2"/>
    <property type="match status" value="1"/>
</dbReference>
<dbReference type="CDD" id="cd07011">
    <property type="entry name" value="cupin_PMI_type_I_N"/>
    <property type="match status" value="1"/>
</dbReference>
<dbReference type="InterPro" id="IPR014710">
    <property type="entry name" value="RmlC-like_jellyroll"/>
</dbReference>
<name>A0ABV0H3I3_9NEIS</name>
<evidence type="ECO:0000256" key="1">
    <source>
        <dbReference type="ARBA" id="ARBA00000757"/>
    </source>
</evidence>
<dbReference type="InterPro" id="IPR011051">
    <property type="entry name" value="RmlC_Cupin_sf"/>
</dbReference>
<comment type="cofactor">
    <cofactor evidence="2">
        <name>Zn(2+)</name>
        <dbReference type="ChEBI" id="CHEBI:29105"/>
    </cofactor>
</comment>
<evidence type="ECO:0000259" key="8">
    <source>
        <dbReference type="Pfam" id="PF20511"/>
    </source>
</evidence>
<dbReference type="Proteomes" id="UP001438292">
    <property type="component" value="Unassembled WGS sequence"/>
</dbReference>
<dbReference type="GO" id="GO:0004476">
    <property type="term" value="F:mannose-6-phosphate isomerase activity"/>
    <property type="evidence" value="ECO:0007669"/>
    <property type="project" value="UniProtKB-EC"/>
</dbReference>
<sequence>MSAFPMHGLAQHYAWGGRRFIPGMLGLDNAGQQHFAEWWLGAHEEAPSVIATPQGPQPLHYAIAHQPLAFLGEAVIRRHGPRLPFLMKVLDVDAPLSIQAHPDEAQAREGFARDNAAGLALGDPRRNYRDPYPKPEMMVALSPFWLLHGLRPDAQIDGLLARQPEWQPLRERLAREGGAGLHRHLLRLPQEEIAALLRPLWRRLAADGDAGPDDPDHWARRLVGIRTEDRGVFGCYLLNLVGLRPGEAIFQPARLPHAYLHGRNIELMANSDNVLRAGLTDKPVDVEALLAVMDDVPVSPVVMAAPDGCGLRAYPRCGGDYFALDQLLLGEGEGEGAAWRSAGPEVLLVVDGSLSLRHAAGELALEQGQSALLQPGLACEARAGRLALAYRAFCPLAGG</sequence>
<dbReference type="Gene3D" id="2.60.120.10">
    <property type="entry name" value="Jelly Rolls"/>
    <property type="match status" value="2"/>
</dbReference>
<comment type="catalytic activity">
    <reaction evidence="1">
        <text>D-mannose 6-phosphate = D-fructose 6-phosphate</text>
        <dbReference type="Rhea" id="RHEA:12356"/>
        <dbReference type="ChEBI" id="CHEBI:58735"/>
        <dbReference type="ChEBI" id="CHEBI:61527"/>
        <dbReference type="EC" id="5.3.1.8"/>
    </reaction>
</comment>
<feature type="domain" description="Phosphomannose isomerase type I catalytic" evidence="8">
    <location>
        <begin position="6"/>
        <end position="152"/>
    </location>
</feature>
<dbReference type="InterPro" id="IPR016305">
    <property type="entry name" value="Mannose-6-P_Isomerase"/>
</dbReference>
<organism evidence="9 10">
    <name type="scientific">Chromobacterium piscinae</name>
    <dbReference type="NCBI Taxonomy" id="686831"/>
    <lineage>
        <taxon>Bacteria</taxon>
        <taxon>Pseudomonadati</taxon>
        <taxon>Pseudomonadota</taxon>
        <taxon>Betaproteobacteria</taxon>
        <taxon>Neisseriales</taxon>
        <taxon>Chromobacteriaceae</taxon>
        <taxon>Chromobacterium</taxon>
    </lineage>
</organism>
<evidence type="ECO:0000256" key="2">
    <source>
        <dbReference type="ARBA" id="ARBA00001947"/>
    </source>
</evidence>
<protein>
    <recommendedName>
        <fullName evidence="4">mannose-6-phosphate isomerase</fullName>
        <ecNumber evidence="4">5.3.1.8</ecNumber>
    </recommendedName>
</protein>
<keyword evidence="10" id="KW-1185">Reference proteome</keyword>
<keyword evidence="6" id="KW-0862">Zinc</keyword>